<accession>A0A8J3KBJ9</accession>
<sequence>MDRVVEQARLVEVPSLIDLGGIPLAEFVTDDGSVLNAALHRILVDAEWDSGHLISAFDSRI</sequence>
<proteinExistence type="predicted"/>
<protein>
    <submittedName>
        <fullName evidence="1">Uncharacterized protein</fullName>
    </submittedName>
</protein>
<reference evidence="1 2" key="1">
    <citation type="submission" date="2021-01" db="EMBL/GenBank/DDBJ databases">
        <title>Whole genome shotgun sequence of Catellatospora citrea NBRC 14495.</title>
        <authorList>
            <person name="Komaki H."/>
            <person name="Tamura T."/>
        </authorList>
    </citation>
    <scope>NUCLEOTIDE SEQUENCE [LARGE SCALE GENOMIC DNA]</scope>
    <source>
        <strain evidence="1 2">NBRC 14495</strain>
    </source>
</reference>
<dbReference type="AlphaFoldDB" id="A0A8J3KBJ9"/>
<keyword evidence="2" id="KW-1185">Reference proteome</keyword>
<evidence type="ECO:0000313" key="2">
    <source>
        <dbReference type="Proteomes" id="UP000659904"/>
    </source>
</evidence>
<organism evidence="1 2">
    <name type="scientific">Catellatospora citrea</name>
    <dbReference type="NCBI Taxonomy" id="53366"/>
    <lineage>
        <taxon>Bacteria</taxon>
        <taxon>Bacillati</taxon>
        <taxon>Actinomycetota</taxon>
        <taxon>Actinomycetes</taxon>
        <taxon>Micromonosporales</taxon>
        <taxon>Micromonosporaceae</taxon>
        <taxon>Catellatospora</taxon>
    </lineage>
</organism>
<gene>
    <name evidence="1" type="ORF">Cci01nite_17010</name>
</gene>
<evidence type="ECO:0000313" key="1">
    <source>
        <dbReference type="EMBL" id="GIF96607.1"/>
    </source>
</evidence>
<dbReference type="Proteomes" id="UP000659904">
    <property type="component" value="Unassembled WGS sequence"/>
</dbReference>
<comment type="caution">
    <text evidence="1">The sequence shown here is derived from an EMBL/GenBank/DDBJ whole genome shotgun (WGS) entry which is preliminary data.</text>
</comment>
<name>A0A8J3KBJ9_9ACTN</name>
<dbReference type="EMBL" id="BONH01000005">
    <property type="protein sequence ID" value="GIF96607.1"/>
    <property type="molecule type" value="Genomic_DNA"/>
</dbReference>